<keyword evidence="2" id="KW-0813">Transport</keyword>
<evidence type="ECO:0000259" key="8">
    <source>
        <dbReference type="Pfam" id="PF01699"/>
    </source>
</evidence>
<dbReference type="Proteomes" id="UP000470772">
    <property type="component" value="Unassembled WGS sequence"/>
</dbReference>
<organism evidence="9 10">
    <name type="scientific">Sulfuracidifex metallicus DSM 6482 = JCM 9184</name>
    <dbReference type="NCBI Taxonomy" id="523847"/>
    <lineage>
        <taxon>Archaea</taxon>
        <taxon>Thermoproteota</taxon>
        <taxon>Thermoprotei</taxon>
        <taxon>Sulfolobales</taxon>
        <taxon>Sulfolobaceae</taxon>
        <taxon>Sulfuracidifex</taxon>
    </lineage>
</organism>
<dbReference type="RefSeq" id="WP_054838530.1">
    <property type="nucleotide sequence ID" value="NZ_BBBY01000011.1"/>
</dbReference>
<dbReference type="PANTHER" id="PTHR31503:SF36">
    <property type="entry name" value="SODIUM_CALCIUM EXCHANGER MEMBRANE REGION DOMAIN-CONTAINING PROTEIN"/>
    <property type="match status" value="1"/>
</dbReference>
<dbReference type="GO" id="GO:0012505">
    <property type="term" value="C:endomembrane system"/>
    <property type="evidence" value="ECO:0007669"/>
    <property type="project" value="UniProtKB-SubCell"/>
</dbReference>
<comment type="caution">
    <text evidence="9">The sequence shown here is derived from an EMBL/GenBank/DDBJ whole genome shotgun (WGS) entry which is preliminary data.</text>
</comment>
<feature type="domain" description="Sodium/calcium exchanger membrane region" evidence="8">
    <location>
        <begin position="11"/>
        <end position="148"/>
    </location>
</feature>
<feature type="transmembrane region" description="Helical" evidence="7">
    <location>
        <begin position="193"/>
        <end position="213"/>
    </location>
</feature>
<evidence type="ECO:0000256" key="1">
    <source>
        <dbReference type="ARBA" id="ARBA00004127"/>
    </source>
</evidence>
<keyword evidence="10" id="KW-1185">Reference proteome</keyword>
<reference evidence="9 10" key="1">
    <citation type="submission" date="2019-10" db="EMBL/GenBank/DDBJ databases">
        <title>Sequencing and Assembly of Multiple Reported Metal-Biooxidizing Members of the Extremely Thermoacidophilic Archaeal Family Sulfolobaceae.</title>
        <authorList>
            <person name="Counts J.A."/>
            <person name="Kelly R.M."/>
        </authorList>
    </citation>
    <scope>NUCLEOTIDE SEQUENCE [LARGE SCALE GENOMIC DNA]</scope>
    <source>
        <strain evidence="9 10">DSM 6482</strain>
    </source>
</reference>
<dbReference type="InterPro" id="IPR004837">
    <property type="entry name" value="NaCa_Exmemb"/>
</dbReference>
<protein>
    <submittedName>
        <fullName evidence="9">Sodium:calcium antiporter</fullName>
    </submittedName>
</protein>
<name>A0A6A9QKW2_SULME</name>
<proteinExistence type="predicted"/>
<keyword evidence="4 7" id="KW-1133">Transmembrane helix</keyword>
<sequence length="314" mass="34162">MNVYSLVLETAVLMILTGLCSELLALGTEELERRLDKGMAGGVILGLMTAFPETVFVIVAILDGFYQVALGSAIGGNMILFTVGMGIVSLSYSLKYKTSTVKLDRDFTLELKALIISLIVLSIITIIGELNLVTGVISLMPYIYYVTSRYRHFSSLEQHEKEGNMKKGIAYLLAGGIPLVFISDYFVSAIQNLSLYVGFPPILVSLILMPIAGELEEKVSAIRLIMKSPENVTTAVMSFVGSKIENMSVLIGIIGIFSYGGVALASDRTEFAAVILVTIITTWLIKDRKLGRIEGLMLLSLYFILVSILAFTSA</sequence>
<dbReference type="AlphaFoldDB" id="A0A6A9QKW2"/>
<dbReference type="OrthoDB" id="10957at2157"/>
<dbReference type="InterPro" id="IPR004713">
    <property type="entry name" value="CaH_exchang"/>
</dbReference>
<feature type="transmembrane region" description="Helical" evidence="7">
    <location>
        <begin position="293"/>
        <end position="312"/>
    </location>
</feature>
<evidence type="ECO:0000256" key="7">
    <source>
        <dbReference type="SAM" id="Phobius"/>
    </source>
</evidence>
<dbReference type="Pfam" id="PF01699">
    <property type="entry name" value="Na_Ca_ex"/>
    <property type="match status" value="2"/>
</dbReference>
<feature type="transmembrane region" description="Helical" evidence="7">
    <location>
        <begin position="6"/>
        <end position="26"/>
    </location>
</feature>
<dbReference type="GO" id="GO:0015369">
    <property type="term" value="F:calcium:proton antiporter activity"/>
    <property type="evidence" value="ECO:0007669"/>
    <property type="project" value="TreeGrafter"/>
</dbReference>
<evidence type="ECO:0000313" key="10">
    <source>
        <dbReference type="Proteomes" id="UP000470772"/>
    </source>
</evidence>
<evidence type="ECO:0000256" key="4">
    <source>
        <dbReference type="ARBA" id="ARBA00022989"/>
    </source>
</evidence>
<feature type="transmembrane region" description="Helical" evidence="7">
    <location>
        <begin position="68"/>
        <end position="94"/>
    </location>
</feature>
<dbReference type="GO" id="GO:0016020">
    <property type="term" value="C:membrane"/>
    <property type="evidence" value="ECO:0007669"/>
    <property type="project" value="InterPro"/>
</dbReference>
<evidence type="ECO:0000313" key="9">
    <source>
        <dbReference type="EMBL" id="MUN28920.1"/>
    </source>
</evidence>
<dbReference type="EMBL" id="WGGD01000005">
    <property type="protein sequence ID" value="MUN28920.1"/>
    <property type="molecule type" value="Genomic_DNA"/>
</dbReference>
<evidence type="ECO:0000256" key="2">
    <source>
        <dbReference type="ARBA" id="ARBA00022448"/>
    </source>
</evidence>
<dbReference type="GO" id="GO:0006874">
    <property type="term" value="P:intracellular calcium ion homeostasis"/>
    <property type="evidence" value="ECO:0007669"/>
    <property type="project" value="TreeGrafter"/>
</dbReference>
<feature type="transmembrane region" description="Helical" evidence="7">
    <location>
        <begin position="38"/>
        <end position="62"/>
    </location>
</feature>
<dbReference type="PANTHER" id="PTHR31503">
    <property type="entry name" value="VACUOLAR CALCIUM ION TRANSPORTER"/>
    <property type="match status" value="1"/>
</dbReference>
<evidence type="ECO:0000256" key="5">
    <source>
        <dbReference type="ARBA" id="ARBA00023065"/>
    </source>
</evidence>
<feature type="transmembrane region" description="Helical" evidence="7">
    <location>
        <begin position="271"/>
        <end position="286"/>
    </location>
</feature>
<dbReference type="Gene3D" id="1.20.1420.30">
    <property type="entry name" value="NCX, central ion-binding region"/>
    <property type="match status" value="1"/>
</dbReference>
<evidence type="ECO:0000256" key="6">
    <source>
        <dbReference type="ARBA" id="ARBA00023136"/>
    </source>
</evidence>
<gene>
    <name evidence="9" type="ORF">GC250_05580</name>
</gene>
<feature type="transmembrane region" description="Helical" evidence="7">
    <location>
        <begin position="168"/>
        <end position="187"/>
    </location>
</feature>
<keyword evidence="5" id="KW-0406">Ion transport</keyword>
<accession>A0A6A9QKW2</accession>
<feature type="transmembrane region" description="Helical" evidence="7">
    <location>
        <begin position="247"/>
        <end position="265"/>
    </location>
</feature>
<comment type="subcellular location">
    <subcellularLocation>
        <location evidence="1">Endomembrane system</location>
        <topology evidence="1">Multi-pass membrane protein</topology>
    </subcellularLocation>
</comment>
<keyword evidence="6 7" id="KW-0472">Membrane</keyword>
<dbReference type="InterPro" id="IPR044880">
    <property type="entry name" value="NCX_ion-bd_dom_sf"/>
</dbReference>
<evidence type="ECO:0000256" key="3">
    <source>
        <dbReference type="ARBA" id="ARBA00022692"/>
    </source>
</evidence>
<keyword evidence="3 7" id="KW-0812">Transmembrane</keyword>
<feature type="domain" description="Sodium/calcium exchanger membrane region" evidence="8">
    <location>
        <begin position="168"/>
        <end position="309"/>
    </location>
</feature>